<dbReference type="GO" id="GO:0005737">
    <property type="term" value="C:cytoplasm"/>
    <property type="evidence" value="ECO:0007669"/>
    <property type="project" value="TreeGrafter"/>
</dbReference>
<evidence type="ECO:0000313" key="4">
    <source>
        <dbReference type="EMBL" id="RKP17587.1"/>
    </source>
</evidence>
<evidence type="ECO:0000313" key="5">
    <source>
        <dbReference type="Proteomes" id="UP000281549"/>
    </source>
</evidence>
<dbReference type="InterPro" id="IPR027417">
    <property type="entry name" value="P-loop_NTPase"/>
</dbReference>
<dbReference type="EMBL" id="ML005761">
    <property type="protein sequence ID" value="RKP17587.1"/>
    <property type="molecule type" value="Genomic_DNA"/>
</dbReference>
<protein>
    <submittedName>
        <fullName evidence="4">Uncharacterized protein</fullName>
    </submittedName>
</protein>
<dbReference type="SUPFAM" id="SSF52075">
    <property type="entry name" value="Outer arm dynein light chain 1"/>
    <property type="match status" value="1"/>
</dbReference>
<evidence type="ECO:0000256" key="1">
    <source>
        <dbReference type="ARBA" id="ARBA00022614"/>
    </source>
</evidence>
<keyword evidence="2" id="KW-0677">Repeat</keyword>
<accession>A0A4P9YDY6</accession>
<name>A0A4P9YDY6_ROZAC</name>
<sequence>MNLRSNKVPFVSFVKLEIQSFSIKNENLLALDLSNNDLEALNLTSLYSLLQLNAAYNKISEIQIPFYLNLLKLKGNNLKKFNVCNFSLTRVNMDGNKIRQMDCFLPNLKFISLADNLIDTIDNISGLIASHKLECLILNRNPIMVKDDSFIILSSLFPKLKILNNQNPVKSNVLSFHCVKYFQKALTIVQQFNNKSQTFKELSFDILDATESKLINEVSHNQMNDVDKSISSLTNVINICKSLDKQEFIALDTIEYLKNEIMKLAAIRLQCWYRAEPLVIFIQQRWKFILKKRYFHILEKQHKAASKIQAFFRGRRARKIISKIKIDYTLDDENIDWIKELDSTIAADITNLNVPLDTLNKDTREIKNQKYKSLSEINDYLKSLPDVPVSSHSITANQKNIQSIVNDINPPVEDEWHFENKEVLLSMQKKRERMTKITEKSKLRDIMKDPINRLKKFHKVVHSEKLPPIARNGSITTRRNSVNSTNNSPTKQLIEGNPAAKSNERKPIKLFNFFL</sequence>
<organism evidence="4 5">
    <name type="scientific">Rozella allomycis (strain CSF55)</name>
    <dbReference type="NCBI Taxonomy" id="988480"/>
    <lineage>
        <taxon>Eukaryota</taxon>
        <taxon>Fungi</taxon>
        <taxon>Fungi incertae sedis</taxon>
        <taxon>Cryptomycota</taxon>
        <taxon>Cryptomycota incertae sedis</taxon>
        <taxon>Rozella</taxon>
    </lineage>
</organism>
<dbReference type="CDD" id="cd23767">
    <property type="entry name" value="IQCD"/>
    <property type="match status" value="1"/>
</dbReference>
<keyword evidence="1" id="KW-0433">Leucine-rich repeat</keyword>
<gene>
    <name evidence="4" type="ORF">ROZALSC1DRAFT_24054</name>
</gene>
<evidence type="ECO:0000256" key="3">
    <source>
        <dbReference type="SAM" id="MobiDB-lite"/>
    </source>
</evidence>
<feature type="region of interest" description="Disordered" evidence="3">
    <location>
        <begin position="470"/>
        <end position="500"/>
    </location>
</feature>
<dbReference type="Gene3D" id="3.80.10.10">
    <property type="entry name" value="Ribonuclease Inhibitor"/>
    <property type="match status" value="1"/>
</dbReference>
<dbReference type="SUPFAM" id="SSF52540">
    <property type="entry name" value="P-loop containing nucleoside triphosphate hydrolases"/>
    <property type="match status" value="1"/>
</dbReference>
<dbReference type="PANTHER" id="PTHR15454">
    <property type="entry name" value="NISCHARIN RELATED"/>
    <property type="match status" value="1"/>
</dbReference>
<dbReference type="InterPro" id="IPR032675">
    <property type="entry name" value="LRR_dom_sf"/>
</dbReference>
<reference evidence="5" key="1">
    <citation type="journal article" date="2018" name="Nat. Microbiol.">
        <title>Leveraging single-cell genomics to expand the fungal tree of life.</title>
        <authorList>
            <person name="Ahrendt S.R."/>
            <person name="Quandt C.A."/>
            <person name="Ciobanu D."/>
            <person name="Clum A."/>
            <person name="Salamov A."/>
            <person name="Andreopoulos B."/>
            <person name="Cheng J.F."/>
            <person name="Woyke T."/>
            <person name="Pelin A."/>
            <person name="Henrissat B."/>
            <person name="Reynolds N.K."/>
            <person name="Benny G.L."/>
            <person name="Smith M.E."/>
            <person name="James T.Y."/>
            <person name="Grigoriev I.V."/>
        </authorList>
    </citation>
    <scope>NUCLEOTIDE SEQUENCE [LARGE SCALE GENOMIC DNA]</scope>
    <source>
        <strain evidence="5">CSF55</strain>
    </source>
</reference>
<dbReference type="AlphaFoldDB" id="A0A4P9YDY6"/>
<evidence type="ECO:0000256" key="2">
    <source>
        <dbReference type="ARBA" id="ARBA00022737"/>
    </source>
</evidence>
<proteinExistence type="predicted"/>
<dbReference type="PROSITE" id="PS51450">
    <property type="entry name" value="LRR"/>
    <property type="match status" value="1"/>
</dbReference>
<dbReference type="Proteomes" id="UP000281549">
    <property type="component" value="Unassembled WGS sequence"/>
</dbReference>
<feature type="compositionally biased region" description="Low complexity" evidence="3">
    <location>
        <begin position="474"/>
        <end position="490"/>
    </location>
</feature>
<dbReference type="InterPro" id="IPR001611">
    <property type="entry name" value="Leu-rich_rpt"/>
</dbReference>
<dbReference type="PROSITE" id="PS50096">
    <property type="entry name" value="IQ"/>
    <property type="match status" value="1"/>
</dbReference>